<reference evidence="1" key="1">
    <citation type="journal article" date="2020" name="Stud. Mycol.">
        <title>101 Dothideomycetes genomes: a test case for predicting lifestyles and emergence of pathogens.</title>
        <authorList>
            <person name="Haridas S."/>
            <person name="Albert R."/>
            <person name="Binder M."/>
            <person name="Bloem J."/>
            <person name="Labutti K."/>
            <person name="Salamov A."/>
            <person name="Andreopoulos B."/>
            <person name="Baker S."/>
            <person name="Barry K."/>
            <person name="Bills G."/>
            <person name="Bluhm B."/>
            <person name="Cannon C."/>
            <person name="Castanera R."/>
            <person name="Culley D."/>
            <person name="Daum C."/>
            <person name="Ezra D."/>
            <person name="Gonzalez J."/>
            <person name="Henrissat B."/>
            <person name="Kuo A."/>
            <person name="Liang C."/>
            <person name="Lipzen A."/>
            <person name="Lutzoni F."/>
            <person name="Magnuson J."/>
            <person name="Mondo S."/>
            <person name="Nolan M."/>
            <person name="Ohm R."/>
            <person name="Pangilinan J."/>
            <person name="Park H.-J."/>
            <person name="Ramirez L."/>
            <person name="Alfaro M."/>
            <person name="Sun H."/>
            <person name="Tritt A."/>
            <person name="Yoshinaga Y."/>
            <person name="Zwiers L.-H."/>
            <person name="Turgeon B."/>
            <person name="Goodwin S."/>
            <person name="Spatafora J."/>
            <person name="Crous P."/>
            <person name="Grigoriev I."/>
        </authorList>
    </citation>
    <scope>NUCLEOTIDE SEQUENCE</scope>
    <source>
        <strain evidence="1">CBS 123094</strain>
    </source>
</reference>
<dbReference type="OrthoDB" id="5416609at2759"/>
<dbReference type="Proteomes" id="UP000799779">
    <property type="component" value="Unassembled WGS sequence"/>
</dbReference>
<gene>
    <name evidence="1" type="ORF">P154DRAFT_421927</name>
</gene>
<proteinExistence type="predicted"/>
<accession>A0A6A5WXC0</accession>
<evidence type="ECO:0000313" key="2">
    <source>
        <dbReference type="Proteomes" id="UP000799779"/>
    </source>
</evidence>
<feature type="non-terminal residue" evidence="1">
    <location>
        <position position="1"/>
    </location>
</feature>
<dbReference type="AlphaFoldDB" id="A0A6A5WXC0"/>
<keyword evidence="2" id="KW-1185">Reference proteome</keyword>
<name>A0A6A5WXC0_9PLEO</name>
<organism evidence="1 2">
    <name type="scientific">Amniculicola lignicola CBS 123094</name>
    <dbReference type="NCBI Taxonomy" id="1392246"/>
    <lineage>
        <taxon>Eukaryota</taxon>
        <taxon>Fungi</taxon>
        <taxon>Dikarya</taxon>
        <taxon>Ascomycota</taxon>
        <taxon>Pezizomycotina</taxon>
        <taxon>Dothideomycetes</taxon>
        <taxon>Pleosporomycetidae</taxon>
        <taxon>Pleosporales</taxon>
        <taxon>Amniculicolaceae</taxon>
        <taxon>Amniculicola</taxon>
    </lineage>
</organism>
<sequence length="51" mass="5811">KAIVVGLYRVPSSSKIFLLNQLKQKLEHNWFTFFNSSKVIATIVPSSLNVF</sequence>
<protein>
    <submittedName>
        <fullName evidence="1">Uncharacterized protein</fullName>
    </submittedName>
</protein>
<evidence type="ECO:0000313" key="1">
    <source>
        <dbReference type="EMBL" id="KAF2006463.1"/>
    </source>
</evidence>
<dbReference type="EMBL" id="ML977559">
    <property type="protein sequence ID" value="KAF2006463.1"/>
    <property type="molecule type" value="Genomic_DNA"/>
</dbReference>